<dbReference type="Pfam" id="PF17973">
    <property type="entry name" value="bMG10"/>
    <property type="match status" value="1"/>
</dbReference>
<dbReference type="Gene3D" id="2.60.40.1120">
    <property type="entry name" value="Carboxypeptidase-like, regulatory domain"/>
    <property type="match status" value="1"/>
</dbReference>
<dbReference type="EMBL" id="PJEO01000057">
    <property type="protein sequence ID" value="PKQ43569.1"/>
    <property type="molecule type" value="Genomic_DNA"/>
</dbReference>
<dbReference type="Pfam" id="PF00207">
    <property type="entry name" value="A2M"/>
    <property type="match status" value="1"/>
</dbReference>
<dbReference type="InterPro" id="IPR008930">
    <property type="entry name" value="Terpenoid_cyclase/PrenylTrfase"/>
</dbReference>
<dbReference type="SMART" id="SM01359">
    <property type="entry name" value="A2M_N_2"/>
    <property type="match status" value="1"/>
</dbReference>
<dbReference type="InterPro" id="IPR008969">
    <property type="entry name" value="CarboxyPept-like_regulatory"/>
</dbReference>
<evidence type="ECO:0000259" key="3">
    <source>
        <dbReference type="SMART" id="SM01360"/>
    </source>
</evidence>
<gene>
    <name evidence="4" type="ORF">CSW08_17740</name>
</gene>
<dbReference type="FunFam" id="2.60.40.1120:FF:000003">
    <property type="entry name" value="Outer membrane protein Omp121"/>
    <property type="match status" value="1"/>
</dbReference>
<dbReference type="SUPFAM" id="SSF48239">
    <property type="entry name" value="Terpenoid cyclases/Protein prenyltransferases"/>
    <property type="match status" value="1"/>
</dbReference>
<feature type="domain" description="Alpha-2-macroglobulin" evidence="3">
    <location>
        <begin position="1328"/>
        <end position="1418"/>
    </location>
</feature>
<dbReference type="Gene3D" id="2.60.40.1930">
    <property type="match status" value="1"/>
</dbReference>
<dbReference type="OrthoDB" id="9767116at2"/>
<evidence type="ECO:0000259" key="2">
    <source>
        <dbReference type="SMART" id="SM01359"/>
    </source>
</evidence>
<organism evidence="4 5">
    <name type="scientific">Confluentibacter flavum</name>
    <dbReference type="NCBI Taxonomy" id="1909700"/>
    <lineage>
        <taxon>Bacteria</taxon>
        <taxon>Pseudomonadati</taxon>
        <taxon>Bacteroidota</taxon>
        <taxon>Flavobacteriia</taxon>
        <taxon>Flavobacteriales</taxon>
        <taxon>Flavobacteriaceae</taxon>
        <taxon>Confluentibacter</taxon>
    </lineage>
</organism>
<dbReference type="Pfam" id="PF01835">
    <property type="entry name" value="MG2"/>
    <property type="match status" value="1"/>
</dbReference>
<sequence length="2120" mass="243624">MIILLANFSQAQTPNYVNLWSQVEKFELEGLPKSALKIVEDIEKQATKDNNEPQLIKTMLYKSKFALVLEEDAQLKIITDFKKQIELSAFPTKNILQNMLANLYWQYFNQNRYQFYNRTKTEEKVNAEDFRTWDLHTLFNKIHLQYQSSLHNGLMLQLEPLAQFDAILNLQKDSKIYRPTLFDFLNHEALSFYKTNETHITKPAYKFEIDNPQYLGNVLSFSGLELKSQDSTSLQLHALKIYQDIIQFHLKDKEPFALADVNIERLKFVNEISIFNDKESLLLQALKFESDKLKEHEVSGLYDFEIASIYYQQSQQYQPKINEDIRWKAKDAIAICNAVIEKFPKSKAAEKCAILKQQIEQLTLEITTEHFLPIQQHARLLVSYKNLDTLQFKIFELTRNQLEQFNKVYQKEEQLAFIKKLDAFNQWESKLRNENDFQNHSTEIAIPKLNNGTYLIFASTKKDDETFAFSTIQVTNLALVETETEDHKIFQIIDRNNGKPIVNAEVELSFTENNNRSIQYENLSTNNLGETHIEKTKDRYRDVNIKVKYGNDTAYFGNYYVSQYYKREKAETKYKAFLFTDRSIYRPGQTVYFKAIAIKTNPNNFKSEVVANEPVYATLYDVNDDEIGELEFKTNEFGSVSGEFILPNSGLNGEYHIEFDGDEEDFFSEHYFSVEEYKRPKFETKFNPVTETYKVNDSVSIKGTALAYAGSNITDAKVVYRVHRKVEYPRWYFWSRPWFNSEPQEITHGESITNEKGEFEIVFKAIPDQSVEKSSLPIFNYEITVDVTDLNGETRSATSIVNVGYHALVATMTIADKLDKNDKDQKIHIDTKNLNGEFVPATGVIKIYKLQAPKSVLRIRPWAAPDYQDFSEEAFKNLFPHDAYNNEHDSSNWKKGDLVFEQPFDTKTSKELPLGNIKKWESGQYIITLESKDKFGQVVKDEIKTMLFSDDDKTMADNQLFSVTSNKPTYKVGETALVTFASAAEDLKVTVSIEKNQKIVQTQIIQLNNNKKTISIPITTDDVGGFAINYSFAAFNSFQSGAEGIMVPYPKTDLDIETTTFRNKLQPGTDETWSFKIKGPQGDKVSSELLASMYDASLDQFKPHTWDFNPINKPTYYSNNRRNAYQSFGTKNFRVYNEPNPNTNYPQQYYDQLDWFGFSFNFNKWQYDNYIKSLRLKTESKYDDSIKKGFVSGTVFDESGNPLPGVTILIKGTSTGTSTDFDGNFSIQANTNDKLEFSYIGYVSKEINIANNNSLIISLVEDAQHLDEVVTVGYATMRKSSLTGAVSSVVSEQLNAEDEMDMKLNEEIKTSEKPILDTVQIRKNLQETAFFFPQLQTDKDGNVTFSFTTPEALTQWKLQLLAHTKTLESATKILTTVTQKELMVIPNAPRFLRQGDQISISTKIANLTDKQLSGQAFLMLTDAITGKDITANLLSPPPSGELEGAFIVNAKGNTQVTWNLTIPDDIDAVQYKIMAQSGDFSDGEQNALPVLSNRMLVTETLPMWIRSNETRTFTLDKLKTNTSTSLKNHKLTLEITSNPAWYAVQALPYLMEYPYDCNEQTFSRYYANALASHIANSNPRIQEVFNQWASQDALISNLEKNEELKSILIQETPWLRDAQSETEQKKRIALLFDLNKMNNELQSAMRKLENNQLSNGAWAWFNGGRENRYITQHIITGFGHLNKLGVTLSPSTSLRTGSIEGSSSESKMLEKAINYLDDEFVKEYKDIRKYDAKVDLNKDHLSYTQLHYLYMRSFFPEVKKSKEVEDITKYYQTQIQKYWLSRSLYSKGLMALVSERLNDKSTSAKILKSLKETSMSNEELGMYWKENTPSWHWYQAPIETQALMIEAFAEIDPDSYRDKTIDNLKIWLLKNKQTNQWKTTKATTEAVYALLLQGNDWLSVTDAVDVVLGGQKIEPSKLEDVKIEAGTGYYKTSWSSQEIKPNMADVTLTKKGEGIAWGSLYWQYFEDLDKITSAETPLKLKKKLFLKKNTDTGEQISEITPDSYRDGTNLKVGDLVRVRIELQSDRAMEFIHMKDMRAAGLEPVNVISQYKWQDGLGYYESTKDASTNFFFDYLPKGVFIFEYDLRINNAGNMSNGITTIQSMYAPEFSSHSEGVRLLVD</sequence>
<dbReference type="GO" id="GO:0004866">
    <property type="term" value="F:endopeptidase inhibitor activity"/>
    <property type="evidence" value="ECO:0007669"/>
    <property type="project" value="InterPro"/>
</dbReference>
<accession>A0A2N3HF16</accession>
<dbReference type="InterPro" id="IPR002890">
    <property type="entry name" value="MG2"/>
</dbReference>
<evidence type="ECO:0000256" key="1">
    <source>
        <dbReference type="ARBA" id="ARBA00010556"/>
    </source>
</evidence>
<evidence type="ECO:0000313" key="4">
    <source>
        <dbReference type="EMBL" id="PKQ43569.1"/>
    </source>
</evidence>
<dbReference type="SMART" id="SM01419">
    <property type="entry name" value="Thiol-ester_cl"/>
    <property type="match status" value="1"/>
</dbReference>
<dbReference type="Pfam" id="PF13715">
    <property type="entry name" value="CarbopepD_reg_2"/>
    <property type="match status" value="1"/>
</dbReference>
<dbReference type="PANTHER" id="PTHR40094">
    <property type="entry name" value="ALPHA-2-MACROGLOBULIN HOMOLOG"/>
    <property type="match status" value="1"/>
</dbReference>
<name>A0A2N3HF16_9FLAO</name>
<dbReference type="InterPro" id="IPR001599">
    <property type="entry name" value="Macroglobln_a2"/>
</dbReference>
<feature type="domain" description="Alpha-2-macroglobulin bait region" evidence="2">
    <location>
        <begin position="961"/>
        <end position="1101"/>
    </location>
</feature>
<comment type="caution">
    <text evidence="4">The sequence shown here is derived from an EMBL/GenBank/DDBJ whole genome shotgun (WGS) entry which is preliminary data.</text>
</comment>
<dbReference type="SMART" id="SM01360">
    <property type="entry name" value="A2M"/>
    <property type="match status" value="1"/>
</dbReference>
<evidence type="ECO:0000313" key="5">
    <source>
        <dbReference type="Proteomes" id="UP000233435"/>
    </source>
</evidence>
<dbReference type="InterPro" id="IPR041246">
    <property type="entry name" value="Bact_MG10"/>
</dbReference>
<dbReference type="InterPro" id="IPR011625">
    <property type="entry name" value="A2M_N_BRD"/>
</dbReference>
<dbReference type="SUPFAM" id="SSF49464">
    <property type="entry name" value="Carboxypeptidase regulatory domain-like"/>
    <property type="match status" value="1"/>
</dbReference>
<dbReference type="PANTHER" id="PTHR40094:SF1">
    <property type="entry name" value="UBIQUITIN DOMAIN-CONTAINING PROTEIN"/>
    <property type="match status" value="1"/>
</dbReference>
<dbReference type="InterPro" id="IPR047565">
    <property type="entry name" value="Alpha-macroglob_thiol-ester_cl"/>
</dbReference>
<reference evidence="4 5" key="1">
    <citation type="submission" date="2017-12" db="EMBL/GenBank/DDBJ databases">
        <title>Confluentibacter flavum sp. nov., isolated from the saline lake.</title>
        <authorList>
            <person name="Yu L."/>
        </authorList>
    </citation>
    <scope>NUCLEOTIDE SEQUENCE [LARGE SCALE GENOMIC DNA]</scope>
    <source>
        <strain evidence="4 5">3B</strain>
    </source>
</reference>
<dbReference type="Proteomes" id="UP000233435">
    <property type="component" value="Unassembled WGS sequence"/>
</dbReference>
<protein>
    <submittedName>
        <fullName evidence="4">Alpha-2-macroglobulin</fullName>
    </submittedName>
</protein>
<dbReference type="InterPro" id="IPR051802">
    <property type="entry name" value="YfhM-like"/>
</dbReference>
<dbReference type="Gene3D" id="1.50.10.20">
    <property type="match status" value="1"/>
</dbReference>
<comment type="similarity">
    <text evidence="1">Belongs to the protease inhibitor I39 (alpha-2-macroglobulin) family. Bacterial alpha-2-macroglobulin subfamily.</text>
</comment>
<dbReference type="Pfam" id="PF07703">
    <property type="entry name" value="A2M_BRD"/>
    <property type="match status" value="1"/>
</dbReference>
<keyword evidence="5" id="KW-1185">Reference proteome</keyword>
<proteinExistence type="inferred from homology"/>